<dbReference type="InterPro" id="IPR050282">
    <property type="entry name" value="Cycloisomerase_2"/>
</dbReference>
<name>A0A1H7BGP6_9BACT</name>
<evidence type="ECO:0000313" key="3">
    <source>
        <dbReference type="EMBL" id="SEJ76791.1"/>
    </source>
</evidence>
<dbReference type="InterPro" id="IPR015943">
    <property type="entry name" value="WD40/YVTN_repeat-like_dom_sf"/>
</dbReference>
<evidence type="ECO:0000256" key="2">
    <source>
        <dbReference type="ARBA" id="ARBA00022526"/>
    </source>
</evidence>
<dbReference type="PANTHER" id="PTHR30344:SF1">
    <property type="entry name" value="6-PHOSPHOGLUCONOLACTONASE"/>
    <property type="match status" value="1"/>
</dbReference>
<dbReference type="Gene3D" id="2.130.10.10">
    <property type="entry name" value="YVTN repeat-like/Quinoprotein amine dehydrogenase"/>
    <property type="match status" value="1"/>
</dbReference>
<accession>A0A1H7BGP6</accession>
<keyword evidence="2" id="KW-0313">Glucose metabolism</keyword>
<proteinExistence type="inferred from homology"/>
<dbReference type="Pfam" id="PF10282">
    <property type="entry name" value="Lactonase"/>
    <property type="match status" value="1"/>
</dbReference>
<dbReference type="GO" id="GO:0017057">
    <property type="term" value="F:6-phosphogluconolactonase activity"/>
    <property type="evidence" value="ECO:0007669"/>
    <property type="project" value="TreeGrafter"/>
</dbReference>
<evidence type="ECO:0000256" key="1">
    <source>
        <dbReference type="ARBA" id="ARBA00005564"/>
    </source>
</evidence>
<dbReference type="PANTHER" id="PTHR30344">
    <property type="entry name" value="6-PHOSPHOGLUCONOLACTONASE-RELATED"/>
    <property type="match status" value="1"/>
</dbReference>
<dbReference type="EMBL" id="FNZH01000012">
    <property type="protein sequence ID" value="SEJ76791.1"/>
    <property type="molecule type" value="Genomic_DNA"/>
</dbReference>
<keyword evidence="4" id="KW-1185">Reference proteome</keyword>
<dbReference type="SUPFAM" id="SSF51004">
    <property type="entry name" value="C-terminal (heme d1) domain of cytochrome cd1-nitrite reductase"/>
    <property type="match status" value="1"/>
</dbReference>
<sequence length="351" mass="37787">MATTYAFLLGTYTELPEQGIHLVHYRPGNGGFEVRATGSEPSNPSFIVATKNQELAFCVEETSGADGGKVSSFRLSENGFSMINSVSSAGNGPCYLSLDPSEKFLIVGNYSQGNFAVIPVGSDGGLASPIQVIQHEGSSAHPRRQQQPHVHSAVFHPTDGRLLIADLGTDEVVVYNVNSANEKPLQAEPHFRLKVAPGAGPRHMVFNESADRLYLVHEITAEIGVYGYEDGELQHQETHSLLREGFEGDVGAAEVRLSPDGKHLYVSNRGDANELVVFGVSSTGLTHLQTVSSEGMAPRNFNLTPDGVYLLVGNQNSNSLLSFKRDAATGKITPTGEVLDIHKPVYINFLP</sequence>
<organism evidence="3 4">
    <name type="scientific">Cyclobacterium xiamenense</name>
    <dbReference type="NCBI Taxonomy" id="1297121"/>
    <lineage>
        <taxon>Bacteria</taxon>
        <taxon>Pseudomonadati</taxon>
        <taxon>Bacteroidota</taxon>
        <taxon>Cytophagia</taxon>
        <taxon>Cytophagales</taxon>
        <taxon>Cyclobacteriaceae</taxon>
        <taxon>Cyclobacterium</taxon>
    </lineage>
</organism>
<dbReference type="AlphaFoldDB" id="A0A1H7BGP6"/>
<protein>
    <submittedName>
        <fullName evidence="3">6-phosphogluconolactonase, cycloisomerase 2 family</fullName>
    </submittedName>
</protein>
<dbReference type="InterPro" id="IPR019405">
    <property type="entry name" value="Lactonase_7-beta_prop"/>
</dbReference>
<dbReference type="GO" id="GO:0016853">
    <property type="term" value="F:isomerase activity"/>
    <property type="evidence" value="ECO:0007669"/>
    <property type="project" value="UniProtKB-KW"/>
</dbReference>
<comment type="similarity">
    <text evidence="1">Belongs to the cycloisomerase 2 family.</text>
</comment>
<dbReference type="GO" id="GO:0006006">
    <property type="term" value="P:glucose metabolic process"/>
    <property type="evidence" value="ECO:0007669"/>
    <property type="project" value="UniProtKB-KW"/>
</dbReference>
<dbReference type="STRING" id="1416801.SAMN05192553_1128"/>
<keyword evidence="2" id="KW-0119">Carbohydrate metabolism</keyword>
<evidence type="ECO:0000313" key="4">
    <source>
        <dbReference type="Proteomes" id="UP000199403"/>
    </source>
</evidence>
<reference evidence="4" key="1">
    <citation type="submission" date="2016-10" db="EMBL/GenBank/DDBJ databases">
        <authorList>
            <person name="Varghese N."/>
            <person name="Submissions S."/>
        </authorList>
    </citation>
    <scope>NUCLEOTIDE SEQUENCE [LARGE SCALE GENOMIC DNA]</scope>
    <source>
        <strain evidence="4">IBRC-M 10761</strain>
    </source>
</reference>
<dbReference type="Proteomes" id="UP000199403">
    <property type="component" value="Unassembled WGS sequence"/>
</dbReference>
<keyword evidence="3" id="KW-0413">Isomerase</keyword>
<dbReference type="InterPro" id="IPR011048">
    <property type="entry name" value="Haem_d1_sf"/>
</dbReference>
<gene>
    <name evidence="3" type="ORF">SAMN05192553_1128</name>
</gene>